<name>A0A0Q0RZT6_9ARCH</name>
<keyword evidence="6" id="KW-0949">S-adenosyl-L-methionine</keyword>
<accession>A0A0Q0RZT6</accession>
<dbReference type="Proteomes" id="UP000050301">
    <property type="component" value="Unassembled WGS sequence"/>
</dbReference>
<sequence>MILQNRIYYVYLKQDDPKKSTMKKLEHYGLAIKIRANMIGKKLVLTPYSDTYLLNSDSFIYTNYGICLIDGSWNLIDTIKNLRVKNARRLPLLLPVNPVNYGKPGKLSSLEALAASLYIMGYPDAAFEVLSKYSWAQNFIIINMEPLEEYKKCKNNEECRDAEKLFF</sequence>
<dbReference type="PANTHER" id="PTHR20426:SF0">
    <property type="entry name" value="18S RRNA AMINOCARBOXYPROPYLTRANSFERASE"/>
    <property type="match status" value="1"/>
</dbReference>
<evidence type="ECO:0000313" key="8">
    <source>
        <dbReference type="EMBL" id="KQB36121.1"/>
    </source>
</evidence>
<evidence type="ECO:0000256" key="5">
    <source>
        <dbReference type="ARBA" id="ARBA00022679"/>
    </source>
</evidence>
<evidence type="ECO:0000259" key="7">
    <source>
        <dbReference type="Pfam" id="PF04034"/>
    </source>
</evidence>
<dbReference type="Pfam" id="PF04034">
    <property type="entry name" value="Ribo_biogen_C"/>
    <property type="match status" value="1"/>
</dbReference>
<evidence type="ECO:0000256" key="4">
    <source>
        <dbReference type="ARBA" id="ARBA00022552"/>
    </source>
</evidence>
<keyword evidence="3" id="KW-0690">Ribosome biogenesis</keyword>
<dbReference type="InterPro" id="IPR007177">
    <property type="entry name" value="Tsr3_C"/>
</dbReference>
<gene>
    <name evidence="8" type="ORF">AOG55_04800</name>
</gene>
<evidence type="ECO:0000256" key="2">
    <source>
        <dbReference type="ARBA" id="ARBA00022490"/>
    </source>
</evidence>
<dbReference type="GO" id="GO:0106388">
    <property type="term" value="F:rRNA small subunit aminocarboxypropyltransferase activity"/>
    <property type="evidence" value="ECO:0007669"/>
    <property type="project" value="InterPro"/>
</dbReference>
<reference evidence="8 9" key="1">
    <citation type="submission" date="2015-09" db="EMBL/GenBank/DDBJ databases">
        <title>Heavy metals and arsenic resistance mechanisms in polyextremophilic archaea of the family Ferroplasmaceae.</title>
        <authorList>
            <person name="Bulaev A.G."/>
            <person name="Kanygina A.V."/>
        </authorList>
    </citation>
    <scope>NUCLEOTIDE SEQUENCE [LARGE SCALE GENOMIC DNA]</scope>
    <source>
        <strain evidence="8 9">BH2</strain>
    </source>
</reference>
<dbReference type="AlphaFoldDB" id="A0A0Q0RZT6"/>
<dbReference type="GeneID" id="84222000"/>
<dbReference type="PANTHER" id="PTHR20426">
    <property type="entry name" value="RIBOSOME BIOGENESIS PROTEIN TSR3 HOMOLOG"/>
    <property type="match status" value="1"/>
</dbReference>
<evidence type="ECO:0000256" key="3">
    <source>
        <dbReference type="ARBA" id="ARBA00022517"/>
    </source>
</evidence>
<dbReference type="GO" id="GO:0006364">
    <property type="term" value="P:rRNA processing"/>
    <property type="evidence" value="ECO:0007669"/>
    <property type="project" value="UniProtKB-KW"/>
</dbReference>
<dbReference type="InterPro" id="IPR022968">
    <property type="entry name" value="Tsr3-like"/>
</dbReference>
<protein>
    <recommendedName>
        <fullName evidence="1">16S rRNA aminocarboxypropyltransferase</fullName>
    </recommendedName>
</protein>
<evidence type="ECO:0000256" key="6">
    <source>
        <dbReference type="ARBA" id="ARBA00022691"/>
    </source>
</evidence>
<keyword evidence="4" id="KW-0698">rRNA processing</keyword>
<feature type="domain" description="16S/18S rRNA aminocarboxypropyltransferase Tsr3 C-terminal" evidence="7">
    <location>
        <begin position="43"/>
        <end position="165"/>
    </location>
</feature>
<comment type="caution">
    <text evidence="8">The sequence shown here is derived from an EMBL/GenBank/DDBJ whole genome shotgun (WGS) entry which is preliminary data.</text>
</comment>
<evidence type="ECO:0000256" key="1">
    <source>
        <dbReference type="ARBA" id="ARBA00014114"/>
    </source>
</evidence>
<dbReference type="EMBL" id="LKBH01000060">
    <property type="protein sequence ID" value="KQB36121.1"/>
    <property type="molecule type" value="Genomic_DNA"/>
</dbReference>
<evidence type="ECO:0000313" key="9">
    <source>
        <dbReference type="Proteomes" id="UP000050301"/>
    </source>
</evidence>
<dbReference type="InParanoid" id="A0A0Q0RZT6"/>
<organism evidence="8 9">
    <name type="scientific">Acidiplasma cupricumulans</name>
    <dbReference type="NCBI Taxonomy" id="312540"/>
    <lineage>
        <taxon>Archaea</taxon>
        <taxon>Methanobacteriati</taxon>
        <taxon>Thermoplasmatota</taxon>
        <taxon>Thermoplasmata</taxon>
        <taxon>Thermoplasmatales</taxon>
        <taxon>Ferroplasmaceae</taxon>
        <taxon>Acidiplasma</taxon>
    </lineage>
</organism>
<keyword evidence="2" id="KW-0963">Cytoplasm</keyword>
<dbReference type="NCBIfam" id="NF002621">
    <property type="entry name" value="PRK02287.1"/>
    <property type="match status" value="1"/>
</dbReference>
<dbReference type="RefSeq" id="WP_052656816.1">
    <property type="nucleotide sequence ID" value="NZ_LKBH01000060.1"/>
</dbReference>
<proteinExistence type="predicted"/>
<keyword evidence="5" id="KW-0808">Transferase</keyword>
<dbReference type="FunCoup" id="A0A0Q0RZT6">
    <property type="interactions" value="96"/>
</dbReference>
<keyword evidence="9" id="KW-1185">Reference proteome</keyword>